<accession>A0ABD2CBP4</accession>
<dbReference type="EMBL" id="JAYRBN010000058">
    <property type="protein sequence ID" value="KAL2742478.1"/>
    <property type="molecule type" value="Genomic_DNA"/>
</dbReference>
<gene>
    <name evidence="1" type="ORF">V1477_010107</name>
</gene>
<evidence type="ECO:0000313" key="2">
    <source>
        <dbReference type="Proteomes" id="UP001607303"/>
    </source>
</evidence>
<reference evidence="1 2" key="1">
    <citation type="journal article" date="2024" name="Ann. Entomol. Soc. Am.">
        <title>Genomic analyses of the southern and eastern yellowjacket wasps (Hymenoptera: Vespidae) reveal evolutionary signatures of social life.</title>
        <authorList>
            <person name="Catto M.A."/>
            <person name="Caine P.B."/>
            <person name="Orr S.E."/>
            <person name="Hunt B.G."/>
            <person name="Goodisman M.A.D."/>
        </authorList>
    </citation>
    <scope>NUCLEOTIDE SEQUENCE [LARGE SCALE GENOMIC DNA]</scope>
    <source>
        <strain evidence="1">232</strain>
        <tissue evidence="1">Head and thorax</tissue>
    </source>
</reference>
<dbReference type="Proteomes" id="UP001607303">
    <property type="component" value="Unassembled WGS sequence"/>
</dbReference>
<keyword evidence="2" id="KW-1185">Reference proteome</keyword>
<protein>
    <submittedName>
        <fullName evidence="1">Uncharacterized protein</fullName>
    </submittedName>
</protein>
<name>A0ABD2CBP4_VESMC</name>
<dbReference type="AlphaFoldDB" id="A0ABD2CBP4"/>
<proteinExistence type="predicted"/>
<comment type="caution">
    <text evidence="1">The sequence shown here is derived from an EMBL/GenBank/DDBJ whole genome shotgun (WGS) entry which is preliminary data.</text>
</comment>
<evidence type="ECO:0000313" key="1">
    <source>
        <dbReference type="EMBL" id="KAL2742478.1"/>
    </source>
</evidence>
<sequence>MNLAHPKKSGKKIGDIDKGETKTCFRNNSVVTFQDGVRDSNIDERVIPRDRCVRRATMRSLRATPPVRYGSSNSLSMQNRTLPLVKGLRETECNRRANPSNDFSVASMNFAQSSWLYGCREPAACNVPIIQGLGYGNPNRCNRRYNLVEIISLLRLDEEAFKTKRVCASPASAEGEKSRPDKARKLLIYRGIRASSSLS</sequence>
<organism evidence="1 2">
    <name type="scientific">Vespula maculifrons</name>
    <name type="common">Eastern yellow jacket</name>
    <name type="synonym">Wasp</name>
    <dbReference type="NCBI Taxonomy" id="7453"/>
    <lineage>
        <taxon>Eukaryota</taxon>
        <taxon>Metazoa</taxon>
        <taxon>Ecdysozoa</taxon>
        <taxon>Arthropoda</taxon>
        <taxon>Hexapoda</taxon>
        <taxon>Insecta</taxon>
        <taxon>Pterygota</taxon>
        <taxon>Neoptera</taxon>
        <taxon>Endopterygota</taxon>
        <taxon>Hymenoptera</taxon>
        <taxon>Apocrita</taxon>
        <taxon>Aculeata</taxon>
        <taxon>Vespoidea</taxon>
        <taxon>Vespidae</taxon>
        <taxon>Vespinae</taxon>
        <taxon>Vespula</taxon>
    </lineage>
</organism>